<evidence type="ECO:0000256" key="7">
    <source>
        <dbReference type="ARBA" id="ARBA00023033"/>
    </source>
</evidence>
<gene>
    <name evidence="9" type="ORF">SLS58_011241</name>
</gene>
<dbReference type="PANTHER" id="PTHR46206:SF2">
    <property type="entry name" value="CYTOCHROME P450 MONOOXYGENASE AUSG-RELATED"/>
    <property type="match status" value="1"/>
</dbReference>
<accession>A0ABR3T0B5</accession>
<dbReference type="EMBL" id="JAKEKT020000169">
    <property type="protein sequence ID" value="KAL1633009.1"/>
    <property type="molecule type" value="Genomic_DNA"/>
</dbReference>
<evidence type="ECO:0000256" key="8">
    <source>
        <dbReference type="SAM" id="MobiDB-lite"/>
    </source>
</evidence>
<dbReference type="PANTHER" id="PTHR46206">
    <property type="entry name" value="CYTOCHROME P450"/>
    <property type="match status" value="1"/>
</dbReference>
<keyword evidence="6" id="KW-0408">Iron</keyword>
<keyword evidence="10" id="KW-1185">Reference proteome</keyword>
<dbReference type="InterPro" id="IPR036396">
    <property type="entry name" value="Cyt_P450_sf"/>
</dbReference>
<dbReference type="SUPFAM" id="SSF48264">
    <property type="entry name" value="Cytochrome P450"/>
    <property type="match status" value="1"/>
</dbReference>
<keyword evidence="4" id="KW-0479">Metal-binding</keyword>
<feature type="region of interest" description="Disordered" evidence="8">
    <location>
        <begin position="42"/>
        <end position="64"/>
    </location>
</feature>
<keyword evidence="7" id="KW-0503">Monooxygenase</keyword>
<keyword evidence="3" id="KW-0349">Heme</keyword>
<comment type="similarity">
    <text evidence="2">Belongs to the cytochrome P450 family.</text>
</comment>
<comment type="caution">
    <text evidence="9">The sequence shown here is derived from an EMBL/GenBank/DDBJ whole genome shotgun (WGS) entry which is preliminary data.</text>
</comment>
<dbReference type="Gene3D" id="1.10.630.10">
    <property type="entry name" value="Cytochrome P450"/>
    <property type="match status" value="1"/>
</dbReference>
<organism evidence="9 10">
    <name type="scientific">Diplodia intermedia</name>
    <dbReference type="NCBI Taxonomy" id="856260"/>
    <lineage>
        <taxon>Eukaryota</taxon>
        <taxon>Fungi</taxon>
        <taxon>Dikarya</taxon>
        <taxon>Ascomycota</taxon>
        <taxon>Pezizomycotina</taxon>
        <taxon>Dothideomycetes</taxon>
        <taxon>Dothideomycetes incertae sedis</taxon>
        <taxon>Botryosphaeriales</taxon>
        <taxon>Botryosphaeriaceae</taxon>
        <taxon>Diplodia</taxon>
    </lineage>
</organism>
<sequence>MSAAVFVGPELCADPEWQDITTTYATNMFPATRAASKCVLDKRAAEKQKEPAEGREPEKHEDTLSWLEERAKFKPYDAIATQLGFAMAGLHNTTQLHKQAMLDICGQPELVDPLREDIEVAVKESGWTTAGLYKMQLMGS</sequence>
<evidence type="ECO:0000313" key="10">
    <source>
        <dbReference type="Proteomes" id="UP001521184"/>
    </source>
</evidence>
<proteinExistence type="inferred from homology"/>
<evidence type="ECO:0000256" key="5">
    <source>
        <dbReference type="ARBA" id="ARBA00023002"/>
    </source>
</evidence>
<comment type="cofactor">
    <cofactor evidence="1">
        <name>heme</name>
        <dbReference type="ChEBI" id="CHEBI:30413"/>
    </cofactor>
</comment>
<keyword evidence="5" id="KW-0560">Oxidoreductase</keyword>
<reference evidence="9 10" key="1">
    <citation type="journal article" date="2023" name="Plant Dis.">
        <title>First Report of Diplodia intermedia Causing Canker and Dieback Diseases on Apple Trees in Canada.</title>
        <authorList>
            <person name="Ellouze W."/>
            <person name="Ilyukhin E."/>
            <person name="Sulman M."/>
            <person name="Ali S."/>
        </authorList>
    </citation>
    <scope>NUCLEOTIDE SEQUENCE [LARGE SCALE GENOMIC DNA]</scope>
    <source>
        <strain evidence="9 10">M45-28</strain>
    </source>
</reference>
<protein>
    <submittedName>
        <fullName evidence="9">Uncharacterized protein</fullName>
    </submittedName>
</protein>
<evidence type="ECO:0000313" key="9">
    <source>
        <dbReference type="EMBL" id="KAL1633009.1"/>
    </source>
</evidence>
<evidence type="ECO:0000256" key="4">
    <source>
        <dbReference type="ARBA" id="ARBA00022723"/>
    </source>
</evidence>
<dbReference type="Proteomes" id="UP001521184">
    <property type="component" value="Unassembled WGS sequence"/>
</dbReference>
<evidence type="ECO:0000256" key="3">
    <source>
        <dbReference type="ARBA" id="ARBA00022617"/>
    </source>
</evidence>
<evidence type="ECO:0000256" key="6">
    <source>
        <dbReference type="ARBA" id="ARBA00023004"/>
    </source>
</evidence>
<name>A0ABR3T0B5_9PEZI</name>
<evidence type="ECO:0000256" key="2">
    <source>
        <dbReference type="ARBA" id="ARBA00010617"/>
    </source>
</evidence>
<evidence type="ECO:0000256" key="1">
    <source>
        <dbReference type="ARBA" id="ARBA00001971"/>
    </source>
</evidence>